<gene>
    <name evidence="1" type="ORF">L195_g022808</name>
</gene>
<reference evidence="1 2" key="2">
    <citation type="journal article" date="2017" name="Front. Plant Sci.">
        <title>Gene Classification and Mining of Molecular Markers Useful in Red Clover (Trifolium pratense) Breeding.</title>
        <authorList>
            <person name="Istvanek J."/>
            <person name="Dluhosova J."/>
            <person name="Dluhos P."/>
            <person name="Patkova L."/>
            <person name="Nedelnik J."/>
            <person name="Repkova J."/>
        </authorList>
    </citation>
    <scope>NUCLEOTIDE SEQUENCE [LARGE SCALE GENOMIC DNA]</scope>
    <source>
        <strain evidence="2">cv. Tatra</strain>
        <tissue evidence="1">Young leaves</tissue>
    </source>
</reference>
<evidence type="ECO:0000313" key="1">
    <source>
        <dbReference type="EMBL" id="PNX99542.1"/>
    </source>
</evidence>
<proteinExistence type="predicted"/>
<dbReference type="EMBL" id="ASHM01017873">
    <property type="protein sequence ID" value="PNX99542.1"/>
    <property type="molecule type" value="Genomic_DNA"/>
</dbReference>
<evidence type="ECO:0008006" key="3">
    <source>
        <dbReference type="Google" id="ProtNLM"/>
    </source>
</evidence>
<name>A0A2K3N933_TRIPR</name>
<evidence type="ECO:0000313" key="2">
    <source>
        <dbReference type="Proteomes" id="UP000236291"/>
    </source>
</evidence>
<dbReference type="Proteomes" id="UP000236291">
    <property type="component" value="Unassembled WGS sequence"/>
</dbReference>
<protein>
    <recommendedName>
        <fullName evidence="3">Cysteine-rich receptor-like protein kinase</fullName>
    </recommendedName>
</protein>
<organism evidence="1 2">
    <name type="scientific">Trifolium pratense</name>
    <name type="common">Red clover</name>
    <dbReference type="NCBI Taxonomy" id="57577"/>
    <lineage>
        <taxon>Eukaryota</taxon>
        <taxon>Viridiplantae</taxon>
        <taxon>Streptophyta</taxon>
        <taxon>Embryophyta</taxon>
        <taxon>Tracheophyta</taxon>
        <taxon>Spermatophyta</taxon>
        <taxon>Magnoliopsida</taxon>
        <taxon>eudicotyledons</taxon>
        <taxon>Gunneridae</taxon>
        <taxon>Pentapetalae</taxon>
        <taxon>rosids</taxon>
        <taxon>fabids</taxon>
        <taxon>Fabales</taxon>
        <taxon>Fabaceae</taxon>
        <taxon>Papilionoideae</taxon>
        <taxon>50 kb inversion clade</taxon>
        <taxon>NPAAA clade</taxon>
        <taxon>Hologalegina</taxon>
        <taxon>IRL clade</taxon>
        <taxon>Trifolieae</taxon>
        <taxon>Trifolium</taxon>
    </lineage>
</organism>
<comment type="caution">
    <text evidence="1">The sequence shown here is derived from an EMBL/GenBank/DDBJ whole genome shotgun (WGS) entry which is preliminary data.</text>
</comment>
<reference evidence="1 2" key="1">
    <citation type="journal article" date="2014" name="Am. J. Bot.">
        <title>Genome assembly and annotation for red clover (Trifolium pratense; Fabaceae).</title>
        <authorList>
            <person name="Istvanek J."/>
            <person name="Jaros M."/>
            <person name="Krenek A."/>
            <person name="Repkova J."/>
        </authorList>
    </citation>
    <scope>NUCLEOTIDE SEQUENCE [LARGE SCALE GENOMIC DNA]</scope>
    <source>
        <strain evidence="2">cv. Tatra</strain>
        <tissue evidence="1">Young leaves</tissue>
    </source>
</reference>
<accession>A0A2K3N933</accession>
<dbReference type="AlphaFoldDB" id="A0A2K3N933"/>
<sequence>MFSERTLDSLFPAPRMRGPHSALRGSLRWKDVSLLGTQVETQSNWFSGGVTKRICNGNLTSFCFDPWMDGVPLKIWSQRTLPREVIANLAKIWDSWAMTSYCLSLATPTR</sequence>